<evidence type="ECO:0000313" key="1">
    <source>
        <dbReference type="EMBL" id="PBK85910.1"/>
    </source>
</evidence>
<protein>
    <submittedName>
        <fullName evidence="1">Uncharacterized protein</fullName>
    </submittedName>
</protein>
<accession>A0A2H3CVP7</accession>
<dbReference type="InParanoid" id="A0A2H3CVP7"/>
<dbReference type="OrthoDB" id="2891799at2759"/>
<keyword evidence="2" id="KW-1185">Reference proteome</keyword>
<dbReference type="OMA" id="ICASITH"/>
<dbReference type="EMBL" id="KZ293687">
    <property type="protein sequence ID" value="PBK85910.1"/>
    <property type="molecule type" value="Genomic_DNA"/>
</dbReference>
<sequence length="656" mass="74709">MFITQILSLLLNIHLEIETFKDLETYTAGKSFIKNEVDALLWLYTGALTSSIRHLVIHALAGLPKDCIVRAKEVFSQHWAEIRDGKERMLMDCMVLDQDGYTWWIPKDIPNIDHRIKPLLWLEILFPDLCWNFLSGIFGEHNLDFSKKLSNMLSITLSSINNAHNQKPVDQKQVIINALLADRDVHHPVVWKNLLDHHLDKEKLFHDMGNTLTIKMCLSLVKSIYLLELSPPELCSCTLAYTLVTSCKLDILKGLLSFFESFDPHKEAVDPERRLLLTIVCTLMPNSAQSAVHLGQHYLLHHDSTISKYQLLHVALCAIDKYIHYHPRDRPSNQWQTDVFRAILSYIMSDSFTGSLLSKLEGLEFKELFWACHSYGLVCMALLMDGGSENCIIEPPTEWVTKPLFLNILQVIHDENVAHTPCLSTIQAFPDLPQHFDSIVGIVSFLLGKEFSRGILNAYEAFKEKGSLSYIAENSSLHPELFKGLHGYITGLSEAKARKLPDIQLDQSLGWHIRDLHQAQVICCICASIACSNTSPHHILSSLVLIAPYHDEWFNILEILNSSDHKYSVQCYTLHPTNNGMQDDLKHWKKDMKETVRILAECLEEEKGRNKGTNQLSTSSSHFTEELLTHHGSRWQPDLNADIELGVFRLGHVDAA</sequence>
<gene>
    <name evidence="1" type="ORF">ARMGADRAFT_1086945</name>
</gene>
<proteinExistence type="predicted"/>
<name>A0A2H3CVP7_ARMGA</name>
<dbReference type="Proteomes" id="UP000217790">
    <property type="component" value="Unassembled WGS sequence"/>
</dbReference>
<dbReference type="AlphaFoldDB" id="A0A2H3CVP7"/>
<organism evidence="1 2">
    <name type="scientific">Armillaria gallica</name>
    <name type="common">Bulbous honey fungus</name>
    <name type="synonym">Armillaria bulbosa</name>
    <dbReference type="NCBI Taxonomy" id="47427"/>
    <lineage>
        <taxon>Eukaryota</taxon>
        <taxon>Fungi</taxon>
        <taxon>Dikarya</taxon>
        <taxon>Basidiomycota</taxon>
        <taxon>Agaricomycotina</taxon>
        <taxon>Agaricomycetes</taxon>
        <taxon>Agaricomycetidae</taxon>
        <taxon>Agaricales</taxon>
        <taxon>Marasmiineae</taxon>
        <taxon>Physalacriaceae</taxon>
        <taxon>Armillaria</taxon>
    </lineage>
</organism>
<evidence type="ECO:0000313" key="2">
    <source>
        <dbReference type="Proteomes" id="UP000217790"/>
    </source>
</evidence>
<reference evidence="2" key="1">
    <citation type="journal article" date="2017" name="Nat. Ecol. Evol.">
        <title>Genome expansion and lineage-specific genetic innovations in the forest pathogenic fungi Armillaria.</title>
        <authorList>
            <person name="Sipos G."/>
            <person name="Prasanna A.N."/>
            <person name="Walter M.C."/>
            <person name="O'Connor E."/>
            <person name="Balint B."/>
            <person name="Krizsan K."/>
            <person name="Kiss B."/>
            <person name="Hess J."/>
            <person name="Varga T."/>
            <person name="Slot J."/>
            <person name="Riley R."/>
            <person name="Boka B."/>
            <person name="Rigling D."/>
            <person name="Barry K."/>
            <person name="Lee J."/>
            <person name="Mihaltcheva S."/>
            <person name="LaButti K."/>
            <person name="Lipzen A."/>
            <person name="Waldron R."/>
            <person name="Moloney N.M."/>
            <person name="Sperisen C."/>
            <person name="Kredics L."/>
            <person name="Vagvoelgyi C."/>
            <person name="Patrignani A."/>
            <person name="Fitzpatrick D."/>
            <person name="Nagy I."/>
            <person name="Doyle S."/>
            <person name="Anderson J.B."/>
            <person name="Grigoriev I.V."/>
            <person name="Gueldener U."/>
            <person name="Muensterkoetter M."/>
            <person name="Nagy L.G."/>
        </authorList>
    </citation>
    <scope>NUCLEOTIDE SEQUENCE [LARGE SCALE GENOMIC DNA]</scope>
    <source>
        <strain evidence="2">Ar21-2</strain>
    </source>
</reference>